<feature type="transmembrane region" description="Helical" evidence="1">
    <location>
        <begin position="66"/>
        <end position="85"/>
    </location>
</feature>
<accession>A0A3N4GD84</accession>
<keyword evidence="3" id="KW-1185">Reference proteome</keyword>
<proteinExistence type="predicted"/>
<name>A0A3N4GD84_9ACTN</name>
<keyword evidence="1" id="KW-0812">Transmembrane</keyword>
<sequence length="138" mass="15201">MVYVSLMLAAIAVCAWVSSYRRSADVRRDPDLFLALADLENEASPSGIEIRAAAVIEEKRHLEIRAGWPSAVVAAAGVMSTVLMVQDPSNAIGGGRLQWLTSELLIIAAISIIWTLWCVHRASRLVLRQRHIHRSCGR</sequence>
<dbReference type="Proteomes" id="UP000267536">
    <property type="component" value="Unassembled WGS sequence"/>
</dbReference>
<evidence type="ECO:0000256" key="1">
    <source>
        <dbReference type="SAM" id="Phobius"/>
    </source>
</evidence>
<evidence type="ECO:0000313" key="3">
    <source>
        <dbReference type="Proteomes" id="UP000267536"/>
    </source>
</evidence>
<reference evidence="2 3" key="1">
    <citation type="submission" date="2018-11" db="EMBL/GenBank/DDBJ databases">
        <title>Draft genome sequence of Gordonia sp. RS15-1S isolated from rice stems.</title>
        <authorList>
            <person name="Muangham S."/>
        </authorList>
    </citation>
    <scope>NUCLEOTIDE SEQUENCE [LARGE SCALE GENOMIC DNA]</scope>
    <source>
        <strain evidence="2 3">RS15-1S</strain>
    </source>
</reference>
<dbReference type="AlphaFoldDB" id="A0A3N4GD84"/>
<gene>
    <name evidence="2" type="ORF">EF294_15380</name>
</gene>
<keyword evidence="1" id="KW-0472">Membrane</keyword>
<dbReference type="OrthoDB" id="4376178at2"/>
<organism evidence="2 3">
    <name type="scientific">Gordonia oryzae</name>
    <dbReference type="NCBI Taxonomy" id="2487349"/>
    <lineage>
        <taxon>Bacteria</taxon>
        <taxon>Bacillati</taxon>
        <taxon>Actinomycetota</taxon>
        <taxon>Actinomycetes</taxon>
        <taxon>Mycobacteriales</taxon>
        <taxon>Gordoniaceae</taxon>
        <taxon>Gordonia</taxon>
    </lineage>
</organism>
<comment type="caution">
    <text evidence="2">The sequence shown here is derived from an EMBL/GenBank/DDBJ whole genome shotgun (WGS) entry which is preliminary data.</text>
</comment>
<keyword evidence="1" id="KW-1133">Transmembrane helix</keyword>
<protein>
    <submittedName>
        <fullName evidence="2">Uncharacterized protein</fullName>
    </submittedName>
</protein>
<feature type="transmembrane region" description="Helical" evidence="1">
    <location>
        <begin position="97"/>
        <end position="117"/>
    </location>
</feature>
<dbReference type="EMBL" id="RKMH01000011">
    <property type="protein sequence ID" value="RPA58546.1"/>
    <property type="molecule type" value="Genomic_DNA"/>
</dbReference>
<evidence type="ECO:0000313" key="2">
    <source>
        <dbReference type="EMBL" id="RPA58546.1"/>
    </source>
</evidence>